<name>A0AAE1KX65_PETCI</name>
<evidence type="ECO:0000313" key="2">
    <source>
        <dbReference type="EMBL" id="KAK3887363.1"/>
    </source>
</evidence>
<dbReference type="AlphaFoldDB" id="A0AAE1KX65"/>
<feature type="region of interest" description="Disordered" evidence="1">
    <location>
        <begin position="112"/>
        <end position="131"/>
    </location>
</feature>
<gene>
    <name evidence="2" type="ORF">Pcinc_008481</name>
</gene>
<evidence type="ECO:0000256" key="1">
    <source>
        <dbReference type="SAM" id="MobiDB-lite"/>
    </source>
</evidence>
<comment type="caution">
    <text evidence="2">The sequence shown here is derived from an EMBL/GenBank/DDBJ whole genome shotgun (WGS) entry which is preliminary data.</text>
</comment>
<evidence type="ECO:0000313" key="3">
    <source>
        <dbReference type="Proteomes" id="UP001286313"/>
    </source>
</evidence>
<dbReference type="Proteomes" id="UP001286313">
    <property type="component" value="Unassembled WGS sequence"/>
</dbReference>
<organism evidence="2 3">
    <name type="scientific">Petrolisthes cinctipes</name>
    <name type="common">Flat porcelain crab</name>
    <dbReference type="NCBI Taxonomy" id="88211"/>
    <lineage>
        <taxon>Eukaryota</taxon>
        <taxon>Metazoa</taxon>
        <taxon>Ecdysozoa</taxon>
        <taxon>Arthropoda</taxon>
        <taxon>Crustacea</taxon>
        <taxon>Multicrustacea</taxon>
        <taxon>Malacostraca</taxon>
        <taxon>Eumalacostraca</taxon>
        <taxon>Eucarida</taxon>
        <taxon>Decapoda</taxon>
        <taxon>Pleocyemata</taxon>
        <taxon>Anomura</taxon>
        <taxon>Galatheoidea</taxon>
        <taxon>Porcellanidae</taxon>
        <taxon>Petrolisthes</taxon>
    </lineage>
</organism>
<accession>A0AAE1KX65</accession>
<keyword evidence="3" id="KW-1185">Reference proteome</keyword>
<reference evidence="2" key="1">
    <citation type="submission" date="2023-10" db="EMBL/GenBank/DDBJ databases">
        <title>Genome assemblies of two species of porcelain crab, Petrolisthes cinctipes and Petrolisthes manimaculis (Anomura: Porcellanidae).</title>
        <authorList>
            <person name="Angst P."/>
        </authorList>
    </citation>
    <scope>NUCLEOTIDE SEQUENCE</scope>
    <source>
        <strain evidence="2">PB745_01</strain>
        <tissue evidence="2">Gill</tissue>
    </source>
</reference>
<dbReference type="EMBL" id="JAWQEG010000634">
    <property type="protein sequence ID" value="KAK3887363.1"/>
    <property type="molecule type" value="Genomic_DNA"/>
</dbReference>
<sequence length="131" mass="14566">MGQVACPSAARRGSLYPVWLYGTAIPLLHHHPPTALHYAALYYFLLTTTITLPPLQHPDPTPPLPHLLTQPPSSYPTRPPIPPLPLILLLPYPIPNTTLTLLRPQYPLTHQPTHPRLTDLMSHSSPPTHTL</sequence>
<protein>
    <submittedName>
        <fullName evidence="2">Uncharacterized protein</fullName>
    </submittedName>
</protein>
<feature type="compositionally biased region" description="Polar residues" evidence="1">
    <location>
        <begin position="121"/>
        <end position="131"/>
    </location>
</feature>
<proteinExistence type="predicted"/>